<feature type="compositionally biased region" description="Basic and acidic residues" evidence="1">
    <location>
        <begin position="138"/>
        <end position="201"/>
    </location>
</feature>
<feature type="compositionally biased region" description="Basic and acidic residues" evidence="1">
    <location>
        <begin position="217"/>
        <end position="240"/>
    </location>
</feature>
<keyword evidence="2" id="KW-1133">Transmembrane helix</keyword>
<keyword evidence="2" id="KW-0812">Transmembrane</keyword>
<feature type="compositionally biased region" description="Polar residues" evidence="1">
    <location>
        <begin position="286"/>
        <end position="296"/>
    </location>
</feature>
<accession>A0A834ZRG2</accession>
<evidence type="ECO:0000256" key="2">
    <source>
        <dbReference type="SAM" id="Phobius"/>
    </source>
</evidence>
<dbReference type="PANTHER" id="PTHR33700:SF26">
    <property type="entry name" value="METHYLTRANSFERASE"/>
    <property type="match status" value="1"/>
</dbReference>
<feature type="compositionally biased region" description="Basic and acidic residues" evidence="1">
    <location>
        <begin position="78"/>
        <end position="95"/>
    </location>
</feature>
<keyword evidence="4" id="KW-1185">Reference proteome</keyword>
<feature type="compositionally biased region" description="Polar residues" evidence="1">
    <location>
        <begin position="367"/>
        <end position="385"/>
    </location>
</feature>
<feature type="region of interest" description="Disordered" evidence="1">
    <location>
        <begin position="69"/>
        <end position="426"/>
    </location>
</feature>
<protein>
    <submittedName>
        <fullName evidence="3">Uncharacterized protein</fullName>
    </submittedName>
</protein>
<feature type="compositionally biased region" description="Basic and acidic residues" evidence="1">
    <location>
        <begin position="342"/>
        <end position="361"/>
    </location>
</feature>
<gene>
    <name evidence="3" type="ORF">HHK36_006217</name>
</gene>
<reference evidence="3 4" key="1">
    <citation type="submission" date="2020-04" db="EMBL/GenBank/DDBJ databases">
        <title>Plant Genome Project.</title>
        <authorList>
            <person name="Zhang R.-G."/>
        </authorList>
    </citation>
    <scope>NUCLEOTIDE SEQUENCE [LARGE SCALE GENOMIC DNA]</scope>
    <source>
        <strain evidence="3">YNK0</strain>
        <tissue evidence="3">Leaf</tissue>
    </source>
</reference>
<feature type="compositionally biased region" description="Basic and acidic residues" evidence="1">
    <location>
        <begin position="403"/>
        <end position="426"/>
    </location>
</feature>
<comment type="caution">
    <text evidence="3">The sequence shown here is derived from an EMBL/GenBank/DDBJ whole genome shotgun (WGS) entry which is preliminary data.</text>
</comment>
<dbReference type="AlphaFoldDB" id="A0A834ZRG2"/>
<keyword evidence="2" id="KW-0472">Membrane</keyword>
<sequence length="426" mass="47713">MSYQSNGRNQRPKGFKVKWALQFALLLAVCIWLLYQIRHSHDKRKDYGGSVQNKLHDKDGILILGRKGNAGFNNEVEGDSKDGYRIGEGEKKEDGGGGDDELDGSTEEKAEEESFHKDHEKSQGNVANYEEKEDEKEPEIQHKESQSNEENNTHTRVREGDEEVGLDKDVSKEDSSSKGHEDLQEGFMNHEEDEKEPERQSKTPQINEEDNNITQLRDGKVQDEDSKKSEEEIKLQRSETESPTGPGKSEIENGVHGFHDENGVPQDGHDLINSTPSDDQARNLHQETIPSSNNQSRHTENLTMVAEEFTNSSQEREQIDTEKPIGNMTFKADEVTSQEGRNTADSENENKSTPEGSKVDTGDFAEISSQSGDNYDTSSANQTSETKQEDNKVSENSSSVHSQQEKGEGADRKILPEAESEAEKTE</sequence>
<name>A0A834ZRG2_TETSI</name>
<feature type="compositionally biased region" description="Basic and acidic residues" evidence="1">
    <location>
        <begin position="106"/>
        <end position="122"/>
    </location>
</feature>
<evidence type="ECO:0000313" key="3">
    <source>
        <dbReference type="EMBL" id="KAF8407092.1"/>
    </source>
</evidence>
<dbReference type="OMA" id="HGFNDEN"/>
<proteinExistence type="predicted"/>
<dbReference type="PANTHER" id="PTHR33700">
    <property type="entry name" value="MYB-LIKE PROTEIN X"/>
    <property type="match status" value="1"/>
</dbReference>
<feature type="compositionally biased region" description="Acidic residues" evidence="1">
    <location>
        <begin position="96"/>
        <end position="105"/>
    </location>
</feature>
<evidence type="ECO:0000256" key="1">
    <source>
        <dbReference type="SAM" id="MobiDB-lite"/>
    </source>
</evidence>
<evidence type="ECO:0000313" key="4">
    <source>
        <dbReference type="Proteomes" id="UP000655225"/>
    </source>
</evidence>
<dbReference type="Proteomes" id="UP000655225">
    <property type="component" value="Unassembled WGS sequence"/>
</dbReference>
<organism evidence="3 4">
    <name type="scientific">Tetracentron sinense</name>
    <name type="common">Spur-leaf</name>
    <dbReference type="NCBI Taxonomy" id="13715"/>
    <lineage>
        <taxon>Eukaryota</taxon>
        <taxon>Viridiplantae</taxon>
        <taxon>Streptophyta</taxon>
        <taxon>Embryophyta</taxon>
        <taxon>Tracheophyta</taxon>
        <taxon>Spermatophyta</taxon>
        <taxon>Magnoliopsida</taxon>
        <taxon>Trochodendrales</taxon>
        <taxon>Trochodendraceae</taxon>
        <taxon>Tetracentron</taxon>
    </lineage>
</organism>
<feature type="compositionally biased region" description="Basic and acidic residues" evidence="1">
    <location>
        <begin position="314"/>
        <end position="323"/>
    </location>
</feature>
<feature type="transmembrane region" description="Helical" evidence="2">
    <location>
        <begin position="20"/>
        <end position="37"/>
    </location>
</feature>
<feature type="compositionally biased region" description="Basic and acidic residues" evidence="1">
    <location>
        <begin position="249"/>
        <end position="270"/>
    </location>
</feature>
<dbReference type="EMBL" id="JABCRI010000004">
    <property type="protein sequence ID" value="KAF8407092.1"/>
    <property type="molecule type" value="Genomic_DNA"/>
</dbReference>
<dbReference type="OrthoDB" id="1928179at2759"/>